<dbReference type="PIRSF" id="PIRSF037677">
    <property type="entry name" value="DNA_mis_repair_Msh6"/>
    <property type="match status" value="1"/>
</dbReference>
<evidence type="ECO:0000256" key="5">
    <source>
        <dbReference type="ARBA" id="ARBA00022840"/>
    </source>
</evidence>
<dbReference type="GO" id="GO:0005524">
    <property type="term" value="F:ATP binding"/>
    <property type="evidence" value="ECO:0007669"/>
    <property type="project" value="UniProtKB-UniRule"/>
</dbReference>
<comment type="similarity">
    <text evidence="1 9 10">Belongs to the DNA mismatch repair MutS family.</text>
</comment>
<evidence type="ECO:0000256" key="9">
    <source>
        <dbReference type="HAMAP-Rule" id="MF_00096"/>
    </source>
</evidence>
<dbReference type="AlphaFoldDB" id="A0A4R5KUF7"/>
<protein>
    <recommendedName>
        <fullName evidence="2 9">DNA mismatch repair protein MutS</fullName>
    </recommendedName>
</protein>
<dbReference type="Gene3D" id="3.40.50.300">
    <property type="entry name" value="P-loop containing nucleotide triphosphate hydrolases"/>
    <property type="match status" value="1"/>
</dbReference>
<dbReference type="InterPro" id="IPR007696">
    <property type="entry name" value="DNA_mismatch_repair_MutS_core"/>
</dbReference>
<evidence type="ECO:0000256" key="1">
    <source>
        <dbReference type="ARBA" id="ARBA00006271"/>
    </source>
</evidence>
<dbReference type="SMART" id="SM00533">
    <property type="entry name" value="MUTSd"/>
    <property type="match status" value="1"/>
</dbReference>
<evidence type="ECO:0000256" key="8">
    <source>
        <dbReference type="ARBA" id="ARBA00024647"/>
    </source>
</evidence>
<evidence type="ECO:0000256" key="6">
    <source>
        <dbReference type="ARBA" id="ARBA00023125"/>
    </source>
</evidence>
<feature type="region of interest" description="Disordered" evidence="12">
    <location>
        <begin position="879"/>
        <end position="916"/>
    </location>
</feature>
<dbReference type="HAMAP" id="MF_00096">
    <property type="entry name" value="MutS"/>
    <property type="match status" value="1"/>
</dbReference>
<dbReference type="PANTHER" id="PTHR11361">
    <property type="entry name" value="DNA MISMATCH REPAIR PROTEIN MUTS FAMILY MEMBER"/>
    <property type="match status" value="1"/>
</dbReference>
<evidence type="ECO:0000313" key="15">
    <source>
        <dbReference type="Proteomes" id="UP000295636"/>
    </source>
</evidence>
<feature type="binding site" evidence="9">
    <location>
        <begin position="614"/>
        <end position="621"/>
    </location>
    <ligand>
        <name>ATP</name>
        <dbReference type="ChEBI" id="CHEBI:30616"/>
    </ligand>
</feature>
<dbReference type="InterPro" id="IPR045076">
    <property type="entry name" value="MutS"/>
</dbReference>
<dbReference type="Gene3D" id="3.40.1170.10">
    <property type="entry name" value="DNA repair protein MutS, domain I"/>
    <property type="match status" value="1"/>
</dbReference>
<dbReference type="PROSITE" id="PS00486">
    <property type="entry name" value="DNA_MISMATCH_REPAIR_2"/>
    <property type="match status" value="1"/>
</dbReference>
<organism evidence="14 15">
    <name type="scientific">Paenibacillus piri</name>
    <dbReference type="NCBI Taxonomy" id="2547395"/>
    <lineage>
        <taxon>Bacteria</taxon>
        <taxon>Bacillati</taxon>
        <taxon>Bacillota</taxon>
        <taxon>Bacilli</taxon>
        <taxon>Bacillales</taxon>
        <taxon>Paenibacillaceae</taxon>
        <taxon>Paenibacillus</taxon>
    </lineage>
</organism>
<evidence type="ECO:0000256" key="3">
    <source>
        <dbReference type="ARBA" id="ARBA00022741"/>
    </source>
</evidence>
<dbReference type="Pfam" id="PF00488">
    <property type="entry name" value="MutS_V"/>
    <property type="match status" value="1"/>
</dbReference>
<feature type="region of interest" description="Disordered" evidence="12">
    <location>
        <begin position="817"/>
        <end position="848"/>
    </location>
</feature>
<feature type="domain" description="DNA mismatch repair proteins mutS family" evidence="13">
    <location>
        <begin position="688"/>
        <end position="704"/>
    </location>
</feature>
<dbReference type="GO" id="GO:0006298">
    <property type="term" value="P:mismatch repair"/>
    <property type="evidence" value="ECO:0007669"/>
    <property type="project" value="UniProtKB-UniRule"/>
</dbReference>
<dbReference type="NCBIfam" id="TIGR01070">
    <property type="entry name" value="mutS1"/>
    <property type="match status" value="1"/>
</dbReference>
<dbReference type="InterPro" id="IPR016151">
    <property type="entry name" value="DNA_mismatch_repair_MutS_N"/>
</dbReference>
<dbReference type="GO" id="GO:0005829">
    <property type="term" value="C:cytosol"/>
    <property type="evidence" value="ECO:0007669"/>
    <property type="project" value="TreeGrafter"/>
</dbReference>
<dbReference type="Gene3D" id="3.30.420.110">
    <property type="entry name" value="MutS, connector domain"/>
    <property type="match status" value="1"/>
</dbReference>
<evidence type="ECO:0000256" key="7">
    <source>
        <dbReference type="ARBA" id="ARBA00023204"/>
    </source>
</evidence>
<accession>A0A4R5KUF7</accession>
<dbReference type="InterPro" id="IPR005748">
    <property type="entry name" value="DNA_mismatch_repair_MutS"/>
</dbReference>
<feature type="region of interest" description="Disordered" evidence="12">
    <location>
        <begin position="923"/>
        <end position="942"/>
    </location>
</feature>
<evidence type="ECO:0000256" key="12">
    <source>
        <dbReference type="SAM" id="MobiDB-lite"/>
    </source>
</evidence>
<dbReference type="InterPro" id="IPR036187">
    <property type="entry name" value="DNA_mismatch_repair_MutS_sf"/>
</dbReference>
<keyword evidence="3 9" id="KW-0547">Nucleotide-binding</keyword>
<keyword evidence="11" id="KW-0175">Coiled coil</keyword>
<dbReference type="RefSeq" id="WP_133226086.1">
    <property type="nucleotide sequence ID" value="NZ_SMRT01000002.1"/>
</dbReference>
<dbReference type="GO" id="GO:0003684">
    <property type="term" value="F:damaged DNA binding"/>
    <property type="evidence" value="ECO:0007669"/>
    <property type="project" value="UniProtKB-UniRule"/>
</dbReference>
<evidence type="ECO:0000256" key="10">
    <source>
        <dbReference type="RuleBase" id="RU003756"/>
    </source>
</evidence>
<feature type="compositionally biased region" description="Basic and acidic residues" evidence="12">
    <location>
        <begin position="931"/>
        <end position="942"/>
    </location>
</feature>
<dbReference type="Pfam" id="PF05190">
    <property type="entry name" value="MutS_IV"/>
    <property type="match status" value="1"/>
</dbReference>
<dbReference type="FunFam" id="3.40.50.300:FF:000870">
    <property type="entry name" value="MutS protein homolog 4"/>
    <property type="match status" value="1"/>
</dbReference>
<dbReference type="SUPFAM" id="SSF55271">
    <property type="entry name" value="DNA repair protein MutS, domain I"/>
    <property type="match status" value="1"/>
</dbReference>
<dbReference type="FunFam" id="3.40.1170.10:FF:000001">
    <property type="entry name" value="DNA mismatch repair protein MutS"/>
    <property type="match status" value="1"/>
</dbReference>
<feature type="coiled-coil region" evidence="11">
    <location>
        <begin position="504"/>
        <end position="546"/>
    </location>
</feature>
<dbReference type="EMBL" id="SMRT01000002">
    <property type="protein sequence ID" value="TDF99549.1"/>
    <property type="molecule type" value="Genomic_DNA"/>
</dbReference>
<sequence>MTKYTPMIEQYLAIKAEVPDAFLFFRLGDFYEMFFEDAIEASRELEITLTGRGGGAEERIPMCGVPYHSADNYIARLIEKGFKVAICEQVEDPDAAKGIVRREIIRIVTPGTVMDARSLGETNNYIVSVTGTEDGGYGFAACDISTGELFVTRLEGTLTLVADEMNVYHPSELLAAPELLKRLKESAPAWAGTTLLTPVERERGKPEPELADYFVEAELAVLPKGGEACIRQLMAYLIETQKRSLGHLKHIRVYEQNQHMIMDPFTRRNLELVETVRDRTKKGTLLWLLDKTVTAMGGRLLRRWIEKPLMSAAAIEERLEAVDRLYHQLIVRDELKQSLKEVYDLERLVARIAYGSANARDLVALKNSLQQVPLLKQVCEASGSATLARLTARMDPCRDVMAWIGDAIAEEPPVSIRDGGMIKAGYHAYLDQLREANTNGKQWIAELEKQERERTGVKSLKIGYNKVFGYYIEVTKANISSLEEGRYERKQTLANAERFITPELKEKEGLILEAQEKMVDLEYELFMQLRDKLSAHISRLQQLAEQIASIDVYQSLAAVSAANRYTRPQVGEFYDLRIEEGRHPVVEAVMQDGVFIANETALNKRDGSMLLITGPNMAGKSTYMRQVAIICLMAQIGCFVPAKSAQVPIIDRIFTRIGAADDLIGGQSTFMVEMMDIQVMTEKATSKSLVIIDELGRGTSTGEGMAIAQAVIEYLHDRIGCKTLVSTHFHELAHLEESLGSLRNYCMAVKESGRTVTFLRKLIPGAASTSYGIYCAQIAGLPAGIIDRSYELLNGFEARAELLQGTGQTAAGRLPAEAGASGLQPGERAFESVAGGEAPASAAPGITDRSTAAAAQAFAEAGAPFKQVPEHAASGYAHDMQQEPQSGPTDAASTTMNGHPGAAERAEPSRKPEQVQEGAIVQLSLFQDEPVQDRGRKKTDPRAEQLLEQLKAADLMNMTPMMAMNFLFDLKKQL</sequence>
<feature type="compositionally biased region" description="Polar residues" evidence="12">
    <location>
        <begin position="882"/>
        <end position="897"/>
    </location>
</feature>
<keyword evidence="4 9" id="KW-0227">DNA damage</keyword>
<dbReference type="SUPFAM" id="SSF52540">
    <property type="entry name" value="P-loop containing nucleoside triphosphate hydrolases"/>
    <property type="match status" value="1"/>
</dbReference>
<reference evidence="14 15" key="1">
    <citation type="submission" date="2019-03" db="EMBL/GenBank/DDBJ databases">
        <title>This is whole genome sequence of Paenibacillus sp MS74 strain.</title>
        <authorList>
            <person name="Trinh H.N."/>
        </authorList>
    </citation>
    <scope>NUCLEOTIDE SEQUENCE [LARGE SCALE GENOMIC DNA]</scope>
    <source>
        <strain evidence="14 15">MS74</strain>
    </source>
</reference>
<name>A0A4R5KUF7_9BACL</name>
<dbReference type="InterPro" id="IPR017261">
    <property type="entry name" value="DNA_mismatch_repair_MutS/MSH"/>
</dbReference>
<gene>
    <name evidence="9 14" type="primary">mutS</name>
    <name evidence="14" type="ORF">E1757_06815</name>
</gene>
<feature type="compositionally biased region" description="Basic and acidic residues" evidence="12">
    <location>
        <begin position="902"/>
        <end position="914"/>
    </location>
</feature>
<dbReference type="SUPFAM" id="SSF53150">
    <property type="entry name" value="DNA repair protein MutS, domain II"/>
    <property type="match status" value="1"/>
</dbReference>
<dbReference type="InterPro" id="IPR027417">
    <property type="entry name" value="P-loop_NTPase"/>
</dbReference>
<proteinExistence type="inferred from homology"/>
<evidence type="ECO:0000313" key="14">
    <source>
        <dbReference type="EMBL" id="TDF99549.1"/>
    </source>
</evidence>
<dbReference type="Pfam" id="PF01624">
    <property type="entry name" value="MutS_I"/>
    <property type="match status" value="1"/>
</dbReference>
<comment type="caution">
    <text evidence="14">The sequence shown here is derived from an EMBL/GenBank/DDBJ whole genome shotgun (WGS) entry which is preliminary data.</text>
</comment>
<dbReference type="InterPro" id="IPR000432">
    <property type="entry name" value="DNA_mismatch_repair_MutS_C"/>
</dbReference>
<dbReference type="FunFam" id="1.10.1420.10:FF:000007">
    <property type="entry name" value="DNA mismatch repair protein MutS"/>
    <property type="match status" value="1"/>
</dbReference>
<feature type="compositionally biased region" description="Low complexity" evidence="12">
    <location>
        <begin position="831"/>
        <end position="844"/>
    </location>
</feature>
<keyword evidence="15" id="KW-1185">Reference proteome</keyword>
<dbReference type="InterPro" id="IPR007861">
    <property type="entry name" value="DNA_mismatch_repair_MutS_clamp"/>
</dbReference>
<dbReference type="InterPro" id="IPR007860">
    <property type="entry name" value="DNA_mmatch_repair_MutS_con_dom"/>
</dbReference>
<dbReference type="InterPro" id="IPR007695">
    <property type="entry name" value="DNA_mismatch_repair_MutS-lik_N"/>
</dbReference>
<evidence type="ECO:0000256" key="2">
    <source>
        <dbReference type="ARBA" id="ARBA00021982"/>
    </source>
</evidence>
<keyword evidence="7 9" id="KW-0234">DNA repair</keyword>
<dbReference type="OrthoDB" id="9802448at2"/>
<evidence type="ECO:0000256" key="11">
    <source>
        <dbReference type="SAM" id="Coils"/>
    </source>
</evidence>
<dbReference type="SMART" id="SM00534">
    <property type="entry name" value="MUTSac"/>
    <property type="match status" value="1"/>
</dbReference>
<dbReference type="GO" id="GO:0030983">
    <property type="term" value="F:mismatched DNA binding"/>
    <property type="evidence" value="ECO:0007669"/>
    <property type="project" value="InterPro"/>
</dbReference>
<dbReference type="Gene3D" id="1.10.1420.10">
    <property type="match status" value="2"/>
</dbReference>
<dbReference type="Proteomes" id="UP000295636">
    <property type="component" value="Unassembled WGS sequence"/>
</dbReference>
<dbReference type="GO" id="GO:0140664">
    <property type="term" value="F:ATP-dependent DNA damage sensor activity"/>
    <property type="evidence" value="ECO:0007669"/>
    <property type="project" value="InterPro"/>
</dbReference>
<dbReference type="SUPFAM" id="SSF48334">
    <property type="entry name" value="DNA repair protein MutS, domain III"/>
    <property type="match status" value="1"/>
</dbReference>
<comment type="function">
    <text evidence="8 9">This protein is involved in the repair of mismatches in DNA. It is possible that it carries out the mismatch recognition step. This protein has a weak ATPase activity.</text>
</comment>
<keyword evidence="6 9" id="KW-0238">DNA-binding</keyword>
<keyword evidence="5 9" id="KW-0067">ATP-binding</keyword>
<dbReference type="PANTHER" id="PTHR11361:SF34">
    <property type="entry name" value="DNA MISMATCH REPAIR PROTEIN MSH1, MITOCHONDRIAL"/>
    <property type="match status" value="1"/>
</dbReference>
<dbReference type="InterPro" id="IPR036678">
    <property type="entry name" value="MutS_con_dom_sf"/>
</dbReference>
<dbReference type="NCBIfam" id="NF003810">
    <property type="entry name" value="PRK05399.1"/>
    <property type="match status" value="1"/>
</dbReference>
<dbReference type="Pfam" id="PF05188">
    <property type="entry name" value="MutS_II"/>
    <property type="match status" value="1"/>
</dbReference>
<evidence type="ECO:0000259" key="13">
    <source>
        <dbReference type="PROSITE" id="PS00486"/>
    </source>
</evidence>
<evidence type="ECO:0000256" key="4">
    <source>
        <dbReference type="ARBA" id="ARBA00022763"/>
    </source>
</evidence>
<dbReference type="Pfam" id="PF05192">
    <property type="entry name" value="MutS_III"/>
    <property type="match status" value="1"/>
</dbReference>